<sequence length="156" mass="18461">MELLMSPYKYDTGGVSFPLIGRLIAQVAVPYFMWDDLISPIEPSFAVGAFYMVSMLFFVVFSHILPFITGKNVRKYFLNSYDDNWILMLLFLKIDDQYYVLIQQRIKVHQHTPNQRVNLFLKKNVLLLCIEELLQQEMFHQPAEQAEELFDQDQQQ</sequence>
<feature type="transmembrane region" description="Helical" evidence="1">
    <location>
        <begin position="12"/>
        <end position="33"/>
    </location>
</feature>
<evidence type="ECO:0000256" key="1">
    <source>
        <dbReference type="SAM" id="Phobius"/>
    </source>
</evidence>
<keyword evidence="1" id="KW-0812">Transmembrane</keyword>
<gene>
    <name evidence="2" type="ORF">PSON_ATCC_30995.1.T2700009</name>
</gene>
<keyword evidence="3" id="KW-1185">Reference proteome</keyword>
<evidence type="ECO:0000313" key="3">
    <source>
        <dbReference type="Proteomes" id="UP000692954"/>
    </source>
</evidence>
<evidence type="ECO:0000313" key="2">
    <source>
        <dbReference type="EMBL" id="CAD8130223.1"/>
    </source>
</evidence>
<feature type="transmembrane region" description="Helical" evidence="1">
    <location>
        <begin position="45"/>
        <end position="68"/>
    </location>
</feature>
<comment type="caution">
    <text evidence="2">The sequence shown here is derived from an EMBL/GenBank/DDBJ whole genome shotgun (WGS) entry which is preliminary data.</text>
</comment>
<dbReference type="Proteomes" id="UP000692954">
    <property type="component" value="Unassembled WGS sequence"/>
</dbReference>
<reference evidence="2" key="1">
    <citation type="submission" date="2021-01" db="EMBL/GenBank/DDBJ databases">
        <authorList>
            <consortium name="Genoscope - CEA"/>
            <person name="William W."/>
        </authorList>
    </citation>
    <scope>NUCLEOTIDE SEQUENCE</scope>
</reference>
<dbReference type="AlphaFoldDB" id="A0A8S1RSE8"/>
<keyword evidence="1" id="KW-0472">Membrane</keyword>
<organism evidence="2 3">
    <name type="scientific">Paramecium sonneborni</name>
    <dbReference type="NCBI Taxonomy" id="65129"/>
    <lineage>
        <taxon>Eukaryota</taxon>
        <taxon>Sar</taxon>
        <taxon>Alveolata</taxon>
        <taxon>Ciliophora</taxon>
        <taxon>Intramacronucleata</taxon>
        <taxon>Oligohymenophorea</taxon>
        <taxon>Peniculida</taxon>
        <taxon>Parameciidae</taxon>
        <taxon>Paramecium</taxon>
    </lineage>
</organism>
<keyword evidence="1" id="KW-1133">Transmembrane helix</keyword>
<dbReference type="EMBL" id="CAJJDN010000270">
    <property type="protein sequence ID" value="CAD8130223.1"/>
    <property type="molecule type" value="Genomic_DNA"/>
</dbReference>
<accession>A0A8S1RSE8</accession>
<protein>
    <submittedName>
        <fullName evidence="2">Uncharacterized protein</fullName>
    </submittedName>
</protein>
<proteinExistence type="predicted"/>
<name>A0A8S1RSE8_9CILI</name>